<dbReference type="SUPFAM" id="SSF53187">
    <property type="entry name" value="Zn-dependent exopeptidases"/>
    <property type="match status" value="1"/>
</dbReference>
<name>A0A4R2L8G4_9GAMM</name>
<sequence length="262" mass="28122">MSVPSPLLAATEPAPYRVLNPQAPSPLLLLCDHASPALPAAVGDLGVPPAERLRHIGWDIGAADVTERLARRFDACALFTTYSRLLIDCNRAPGDASSIPPYSDGTPVPGNTGLSDAEVDARIEAVFWPYHHAIMQAVAARQHRGQVPVLVAVHSFTPRMNGHDRPWQLGVLWNHDPRLALPLLEALGARGLCVGDNQPYSGRETGYTVEAHGAAAGLPHVVLEIRQDLIGDAEGCAHWAGVIGDALQSLLERPELARVEHF</sequence>
<gene>
    <name evidence="1" type="ORF">EV699_105132</name>
</gene>
<reference evidence="1 2" key="1">
    <citation type="submission" date="2019-03" db="EMBL/GenBank/DDBJ databases">
        <title>Genomic Encyclopedia of Type Strains, Phase IV (KMG-IV): sequencing the most valuable type-strain genomes for metagenomic binning, comparative biology and taxonomic classification.</title>
        <authorList>
            <person name="Goeker M."/>
        </authorList>
    </citation>
    <scope>NUCLEOTIDE SEQUENCE [LARGE SCALE GENOMIC DNA]</scope>
    <source>
        <strain evidence="1 2">DSM 25287</strain>
    </source>
</reference>
<evidence type="ECO:0000313" key="1">
    <source>
        <dbReference type="EMBL" id="TCO82342.1"/>
    </source>
</evidence>
<accession>A0A4R2L8G4</accession>
<comment type="caution">
    <text evidence="1">The sequence shown here is derived from an EMBL/GenBank/DDBJ whole genome shotgun (WGS) entry which is preliminary data.</text>
</comment>
<organism evidence="1 2">
    <name type="scientific">Plasticicumulans lactativorans</name>
    <dbReference type="NCBI Taxonomy" id="1133106"/>
    <lineage>
        <taxon>Bacteria</taxon>
        <taxon>Pseudomonadati</taxon>
        <taxon>Pseudomonadota</taxon>
        <taxon>Gammaproteobacteria</taxon>
        <taxon>Candidatus Competibacteraceae</taxon>
        <taxon>Plasticicumulans</taxon>
    </lineage>
</organism>
<dbReference type="OrthoDB" id="9815326at2"/>
<dbReference type="InterPro" id="IPR007709">
    <property type="entry name" value="N-FG_amidohydro"/>
</dbReference>
<proteinExistence type="predicted"/>
<dbReference type="EMBL" id="SLWY01000005">
    <property type="protein sequence ID" value="TCO82342.1"/>
    <property type="molecule type" value="Genomic_DNA"/>
</dbReference>
<dbReference type="Proteomes" id="UP000295765">
    <property type="component" value="Unassembled WGS sequence"/>
</dbReference>
<keyword evidence="1" id="KW-0378">Hydrolase</keyword>
<dbReference type="GO" id="GO:0016787">
    <property type="term" value="F:hydrolase activity"/>
    <property type="evidence" value="ECO:0007669"/>
    <property type="project" value="UniProtKB-KW"/>
</dbReference>
<dbReference type="RefSeq" id="WP_132539690.1">
    <property type="nucleotide sequence ID" value="NZ_SLWY01000005.1"/>
</dbReference>
<dbReference type="Pfam" id="PF05013">
    <property type="entry name" value="FGase"/>
    <property type="match status" value="1"/>
</dbReference>
<evidence type="ECO:0000313" key="2">
    <source>
        <dbReference type="Proteomes" id="UP000295765"/>
    </source>
</evidence>
<protein>
    <submittedName>
        <fullName evidence="1">Putative N-formylglutamate amidohydrolase</fullName>
    </submittedName>
</protein>
<keyword evidence="2" id="KW-1185">Reference proteome</keyword>
<dbReference type="InterPro" id="IPR011227">
    <property type="entry name" value="UCP029730"/>
</dbReference>
<dbReference type="PIRSF" id="PIRSF029730">
    <property type="entry name" value="UCP029730"/>
    <property type="match status" value="1"/>
</dbReference>
<dbReference type="Gene3D" id="3.40.630.40">
    <property type="entry name" value="Zn-dependent exopeptidases"/>
    <property type="match status" value="1"/>
</dbReference>
<dbReference type="AlphaFoldDB" id="A0A4R2L8G4"/>